<dbReference type="GO" id="GO:0055091">
    <property type="term" value="P:phospholipid homeostasis"/>
    <property type="evidence" value="ECO:0007669"/>
    <property type="project" value="TreeGrafter"/>
</dbReference>
<organism evidence="7">
    <name type="scientific">Archangium disciforme</name>
    <dbReference type="NCBI Taxonomy" id="38"/>
    <lineage>
        <taxon>Bacteria</taxon>
        <taxon>Pseudomonadati</taxon>
        <taxon>Myxococcota</taxon>
        <taxon>Myxococcia</taxon>
        <taxon>Myxococcales</taxon>
        <taxon>Cystobacterineae</taxon>
        <taxon>Archangiaceae</taxon>
        <taxon>Archangium</taxon>
    </lineage>
</organism>
<keyword evidence="5" id="KW-0472">Membrane</keyword>
<feature type="domain" description="Phosphatidylglycerol lysyltransferase C-terminal" evidence="6">
    <location>
        <begin position="20"/>
        <end position="311"/>
    </location>
</feature>
<protein>
    <recommendedName>
        <fullName evidence="6">Phosphatidylglycerol lysyltransferase C-terminal domain-containing protein</fullName>
    </recommendedName>
</protein>
<dbReference type="PANTHER" id="PTHR34697:SF2">
    <property type="entry name" value="PHOSPHATIDYLGLYCEROL LYSYLTRANSFERASE"/>
    <property type="match status" value="1"/>
</dbReference>
<dbReference type="GO" id="GO:0016755">
    <property type="term" value="F:aminoacyltransferase activity"/>
    <property type="evidence" value="ECO:0007669"/>
    <property type="project" value="TreeGrafter"/>
</dbReference>
<evidence type="ECO:0000256" key="1">
    <source>
        <dbReference type="ARBA" id="ARBA00004651"/>
    </source>
</evidence>
<dbReference type="InterPro" id="IPR051211">
    <property type="entry name" value="PG_lysyltransferase"/>
</dbReference>
<dbReference type="PANTHER" id="PTHR34697">
    <property type="entry name" value="PHOSPHATIDYLGLYCEROL LYSYLTRANSFERASE"/>
    <property type="match status" value="1"/>
</dbReference>
<keyword evidence="3" id="KW-0812">Transmembrane</keyword>
<evidence type="ECO:0000256" key="4">
    <source>
        <dbReference type="ARBA" id="ARBA00022989"/>
    </source>
</evidence>
<dbReference type="EMBL" id="MH908883">
    <property type="protein sequence ID" value="AYM52754.1"/>
    <property type="molecule type" value="Genomic_DNA"/>
</dbReference>
<dbReference type="GO" id="GO:0005886">
    <property type="term" value="C:plasma membrane"/>
    <property type="evidence" value="ECO:0007669"/>
    <property type="project" value="UniProtKB-SubCell"/>
</dbReference>
<dbReference type="AlphaFoldDB" id="A0A3Q8I572"/>
<evidence type="ECO:0000256" key="3">
    <source>
        <dbReference type="ARBA" id="ARBA00022692"/>
    </source>
</evidence>
<comment type="subcellular location">
    <subcellularLocation>
        <location evidence="1">Cell membrane</location>
        <topology evidence="1">Multi-pass membrane protein</topology>
    </subcellularLocation>
</comment>
<evidence type="ECO:0000313" key="7">
    <source>
        <dbReference type="EMBL" id="AYM52754.1"/>
    </source>
</evidence>
<evidence type="ECO:0000256" key="5">
    <source>
        <dbReference type="ARBA" id="ARBA00023136"/>
    </source>
</evidence>
<evidence type="ECO:0000256" key="2">
    <source>
        <dbReference type="ARBA" id="ARBA00022475"/>
    </source>
</evidence>
<name>A0A3Q8I572_9BACT</name>
<proteinExistence type="predicted"/>
<sequence>MPRAGGPGPAIVRGVKHDLVRAHGSDPIAYSTLQAGLSYFETSFGYLAYRRAFGFDLTLGPPVCAPGDRAELLRRFLRESRRPSFFYVQRDVARLAAELGGPRFRVSGMGVDKVMSLEVAEAAWDARVGGALKKAARGGFDVVEVRPSELGAGERARVDAITRAYLRRSSVPVEMRFLNRPLAFEDHGLARMFLLRQGAGAHVFGYAVLDPYFDGGRVQGYLLNLIRFEPTRLWGVYYAAVATLAARLREEGVGQLSLGFCPLHAVDTEGCSPGLARQVRWMERQLAGVEYLARLRELKDAFPGWTPQRYFVTPSPWAVSTVVALLRACGVPFTEVLRRSLTIKSSSRENPPALAARGSAPPSGCF</sequence>
<evidence type="ECO:0000259" key="6">
    <source>
        <dbReference type="Pfam" id="PF09924"/>
    </source>
</evidence>
<reference evidence="7" key="1">
    <citation type="journal article" date="2018" name="J. Ind. Microbiol. Biotechnol.">
        <title>Genome mining reveals uncommon alkylpyrones as type III PKS products from myxobacteria.</title>
        <authorList>
            <person name="Hug J.J."/>
            <person name="Panter F."/>
            <person name="Krug D."/>
            <person name="Muller R."/>
        </authorList>
    </citation>
    <scope>NUCLEOTIDE SEQUENCE</scope>
    <source>
        <strain evidence="7">MCy8408</strain>
    </source>
</reference>
<accession>A0A3Q8I572</accession>
<keyword evidence="4" id="KW-1133">Transmembrane helix</keyword>
<dbReference type="InterPro" id="IPR024320">
    <property type="entry name" value="LPG_synthase_C"/>
</dbReference>
<keyword evidence="2" id="KW-1003">Cell membrane</keyword>
<dbReference type="Pfam" id="PF09924">
    <property type="entry name" value="LPG_synthase_C"/>
    <property type="match status" value="1"/>
</dbReference>